<dbReference type="AlphaFoldDB" id="A0A8K0JRG3"/>
<feature type="compositionally biased region" description="Polar residues" evidence="1">
    <location>
        <begin position="398"/>
        <end position="410"/>
    </location>
</feature>
<feature type="compositionally biased region" description="Polar residues" evidence="1">
    <location>
        <begin position="193"/>
        <end position="211"/>
    </location>
</feature>
<gene>
    <name evidence="2" type="ORF">FFLO_00579</name>
</gene>
<reference evidence="2" key="1">
    <citation type="submission" date="2020-04" db="EMBL/GenBank/DDBJ databases">
        <title>Analysis of mating type loci in Filobasidium floriforme.</title>
        <authorList>
            <person name="Nowrousian M."/>
        </authorList>
    </citation>
    <scope>NUCLEOTIDE SEQUENCE</scope>
    <source>
        <strain evidence="2">CBS 6242</strain>
    </source>
</reference>
<dbReference type="Proteomes" id="UP000812966">
    <property type="component" value="Unassembled WGS sequence"/>
</dbReference>
<feature type="region of interest" description="Disordered" evidence="1">
    <location>
        <begin position="1"/>
        <end position="75"/>
    </location>
</feature>
<evidence type="ECO:0000313" key="2">
    <source>
        <dbReference type="EMBL" id="KAG7571396.1"/>
    </source>
</evidence>
<sequence>MFSTGFAPSPSDQSRFRDAPLPDVPDTSTPRHRLRSYNSGMMKVEIFDESRQRPSHEESIFLSPERPSNDLSVASLDAGPRLRKTSFTFSDVDRQENDQRIAVLMDISEQNNADKSRSKGADSRDLAIEATRRLANVSVNGRDALPTPPSTRRKLSRPSTGSSTISRITTKSNNIVQDVIRPLGRLNRKKSSEPSSARTETDTSGSFTTDPSEPLDPQSPPHHHRHLSPSLPERHPTKSLLPGLEIVTGEKQAYAASPIEYVAYPQDSPPGPADRLYRQPMISPSPSGDLLDNTLPSNQEFYRFSDQRGSGIQEGDTTVRLGGYGEDDQPMRRRIGRRDSAIKEARMESAVHTMMMGGGSRHLRDETRQRQRSEETVHPTMRRLRTTSEMGAARSRSETAGSRGTSSMSSLHDEVKEGQRVKTRKSRALSDIAATPPITPVKMKPERPFDLPESNHRPSPLYTFPPPQKENMLDEPIKVIKPKRSGFMSFLREKMLSRNMTDETMGPDGLSDSQRIRAAYLMTTERENVRGEKRSMTMPNVKARPSRTVSQLITPTKERHGQTRSASMRVRPASMLEETPPRPTDRDARESPMTHSESPTRSALPAIQSVPASLMALKSRNVSMYESELEQTSETDDKARIRKLEEELLVTRRAWHSQITHLESQLGRLKDAMTLAKEEAQASSMAERERRSELAMMEQGVCSRCRGMLNAGQAERGPSGLSNSMTQKP</sequence>
<dbReference type="EMBL" id="JABELV010000007">
    <property type="protein sequence ID" value="KAG7571396.1"/>
    <property type="molecule type" value="Genomic_DNA"/>
</dbReference>
<feature type="compositionally biased region" description="Low complexity" evidence="1">
    <location>
        <begin position="157"/>
        <end position="172"/>
    </location>
</feature>
<feature type="region of interest" description="Disordered" evidence="1">
    <location>
        <begin position="308"/>
        <end position="331"/>
    </location>
</feature>
<feature type="compositionally biased region" description="Basic and acidic residues" evidence="1">
    <location>
        <begin position="45"/>
        <end position="59"/>
    </location>
</feature>
<accession>A0A8K0JRG3</accession>
<feature type="compositionally biased region" description="Basic and acidic residues" evidence="1">
    <location>
        <begin position="579"/>
        <end position="592"/>
    </location>
</feature>
<name>A0A8K0JRG3_9TREE</name>
<feature type="region of interest" description="Disordered" evidence="1">
    <location>
        <begin position="357"/>
        <end position="428"/>
    </location>
</feature>
<evidence type="ECO:0000313" key="3">
    <source>
        <dbReference type="Proteomes" id="UP000812966"/>
    </source>
</evidence>
<comment type="caution">
    <text evidence="2">The sequence shown here is derived from an EMBL/GenBank/DDBJ whole genome shotgun (WGS) entry which is preliminary data.</text>
</comment>
<feature type="compositionally biased region" description="Basic and acidic residues" evidence="1">
    <location>
        <begin position="411"/>
        <end position="420"/>
    </location>
</feature>
<organism evidence="2 3">
    <name type="scientific">Filobasidium floriforme</name>
    <dbReference type="NCBI Taxonomy" id="5210"/>
    <lineage>
        <taxon>Eukaryota</taxon>
        <taxon>Fungi</taxon>
        <taxon>Dikarya</taxon>
        <taxon>Basidiomycota</taxon>
        <taxon>Agaricomycotina</taxon>
        <taxon>Tremellomycetes</taxon>
        <taxon>Filobasidiales</taxon>
        <taxon>Filobasidiaceae</taxon>
        <taxon>Filobasidium</taxon>
    </lineage>
</organism>
<protein>
    <submittedName>
        <fullName evidence="2">Uncharacterized protein</fullName>
    </submittedName>
</protein>
<keyword evidence="3" id="KW-1185">Reference proteome</keyword>
<feature type="compositionally biased region" description="Basic and acidic residues" evidence="1">
    <location>
        <begin position="362"/>
        <end position="377"/>
    </location>
</feature>
<proteinExistence type="predicted"/>
<evidence type="ECO:0000256" key="1">
    <source>
        <dbReference type="SAM" id="MobiDB-lite"/>
    </source>
</evidence>
<feature type="region of interest" description="Disordered" evidence="1">
    <location>
        <begin position="138"/>
        <end position="238"/>
    </location>
</feature>
<feature type="region of interest" description="Disordered" evidence="1">
    <location>
        <begin position="555"/>
        <end position="602"/>
    </location>
</feature>